<keyword evidence="3" id="KW-1185">Reference proteome</keyword>
<comment type="caution">
    <text evidence="2">The sequence shown here is derived from an EMBL/GenBank/DDBJ whole genome shotgun (WGS) entry which is preliminary data.</text>
</comment>
<proteinExistence type="predicted"/>
<dbReference type="EMBL" id="AVCK01000044">
    <property type="protein sequence ID" value="KFN42719.1"/>
    <property type="molecule type" value="Genomic_DNA"/>
</dbReference>
<protein>
    <recommendedName>
        <fullName evidence="1">Antitoxin Xre/MbcA/ParS-like toxin-binding domain-containing protein</fullName>
    </recommendedName>
</protein>
<organism evidence="2 3">
    <name type="scientific">Arenimonas metalli CF5-1</name>
    <dbReference type="NCBI Taxonomy" id="1384056"/>
    <lineage>
        <taxon>Bacteria</taxon>
        <taxon>Pseudomonadati</taxon>
        <taxon>Pseudomonadota</taxon>
        <taxon>Gammaproteobacteria</taxon>
        <taxon>Lysobacterales</taxon>
        <taxon>Lysobacteraceae</taxon>
        <taxon>Arenimonas</taxon>
    </lineage>
</organism>
<evidence type="ECO:0000313" key="2">
    <source>
        <dbReference type="EMBL" id="KFN42719.1"/>
    </source>
</evidence>
<sequence>MERISCVIGIYSALHAIFSDGRQADSWIRRPNIAPQFSGQTALELMMVGQMNGLRVVRRYLDGQVEPEILPQPYAMYS</sequence>
<dbReference type="STRING" id="1384056.N787_03440"/>
<dbReference type="Proteomes" id="UP000029393">
    <property type="component" value="Unassembled WGS sequence"/>
</dbReference>
<dbReference type="Pfam" id="PF09722">
    <property type="entry name" value="Xre_MbcA_ParS_C"/>
    <property type="match status" value="1"/>
</dbReference>
<evidence type="ECO:0000313" key="3">
    <source>
        <dbReference type="Proteomes" id="UP000029393"/>
    </source>
</evidence>
<dbReference type="AlphaFoldDB" id="A0A091AVK9"/>
<feature type="domain" description="Antitoxin Xre/MbcA/ParS-like toxin-binding" evidence="1">
    <location>
        <begin position="13"/>
        <end position="62"/>
    </location>
</feature>
<dbReference type="eggNOG" id="COG5642">
    <property type="taxonomic scope" value="Bacteria"/>
</dbReference>
<accession>A0A091AVK9</accession>
<evidence type="ECO:0000259" key="1">
    <source>
        <dbReference type="Pfam" id="PF09722"/>
    </source>
</evidence>
<gene>
    <name evidence="2" type="ORF">N787_03440</name>
</gene>
<dbReference type="InterPro" id="IPR024467">
    <property type="entry name" value="Xre/MbcA/ParS-like_toxin-bd"/>
</dbReference>
<reference evidence="2 3" key="1">
    <citation type="submission" date="2013-09" db="EMBL/GenBank/DDBJ databases">
        <title>Genome sequencing of Arenimonas metalli.</title>
        <authorList>
            <person name="Chen F."/>
            <person name="Wang G."/>
        </authorList>
    </citation>
    <scope>NUCLEOTIDE SEQUENCE [LARGE SCALE GENOMIC DNA]</scope>
    <source>
        <strain evidence="2 3">CF5-1</strain>
    </source>
</reference>
<name>A0A091AVK9_9GAMM</name>